<organism evidence="1 2">
    <name type="scientific">Mycena maculata</name>
    <dbReference type="NCBI Taxonomy" id="230809"/>
    <lineage>
        <taxon>Eukaryota</taxon>
        <taxon>Fungi</taxon>
        <taxon>Dikarya</taxon>
        <taxon>Basidiomycota</taxon>
        <taxon>Agaricomycotina</taxon>
        <taxon>Agaricomycetes</taxon>
        <taxon>Agaricomycetidae</taxon>
        <taxon>Agaricales</taxon>
        <taxon>Marasmiineae</taxon>
        <taxon>Mycenaceae</taxon>
        <taxon>Mycena</taxon>
    </lineage>
</organism>
<evidence type="ECO:0000313" key="1">
    <source>
        <dbReference type="EMBL" id="KAJ7754353.1"/>
    </source>
</evidence>
<dbReference type="GO" id="GO:0051118">
    <property type="term" value="F:glucan endo-1,3-alpha-glucosidase activity"/>
    <property type="evidence" value="ECO:0007669"/>
    <property type="project" value="InterPro"/>
</dbReference>
<sequence>MMGNAYPYTVQNWASDIALASSKGLDGFVLNMGTESWQPGHVADAFSAAQSFGSNFSLGFSFDMTVMPCTSANDSTLLQSYITKYSNHSNVLQFNGKMLISTFSGETCQFGQGSVDAGWTVTVKTGMPPVHFIPSFFVDPSMLGNYQSIDGAFNWNGGWPQTQSNTSFATDQPFISALAGKTYLGAVSPWFFTHYSPQTFNKNWIYDFDNWLFSSRWEVLIQNREQVPIVEVITWNDYGESHYIGPIEGSQPNSQAWVNGFDHQGWLDIMEYYITYYKTGSAPSISQDRIFLWAKLYATNATAPDPIGPPKDANWAEDMLWAQFHLTNTADLTLTCGSSTQTFSSVPAGVSKQKLPLSNDCNISANITRSGSDAVSFAPAGMNFSTSPPSYNFNAFVAASPA</sequence>
<dbReference type="EMBL" id="JARJLG010000067">
    <property type="protein sequence ID" value="KAJ7754353.1"/>
    <property type="molecule type" value="Genomic_DNA"/>
</dbReference>
<comment type="caution">
    <text evidence="1">The sequence shown here is derived from an EMBL/GenBank/DDBJ whole genome shotgun (WGS) entry which is preliminary data.</text>
</comment>
<name>A0AAD7J2D5_9AGAR</name>
<keyword evidence="2" id="KW-1185">Reference proteome</keyword>
<protein>
    <submittedName>
        <fullName evidence="1">Glycoside hydrolase family 71 protein</fullName>
    </submittedName>
</protein>
<gene>
    <name evidence="1" type="ORF">DFH07DRAFT_904027</name>
</gene>
<dbReference type="AlphaFoldDB" id="A0AAD7J2D5"/>
<dbReference type="Gene3D" id="3.20.20.80">
    <property type="entry name" value="Glycosidases"/>
    <property type="match status" value="1"/>
</dbReference>
<dbReference type="CDD" id="cd11577">
    <property type="entry name" value="GH71"/>
    <property type="match status" value="1"/>
</dbReference>
<evidence type="ECO:0000313" key="2">
    <source>
        <dbReference type="Proteomes" id="UP001215280"/>
    </source>
</evidence>
<accession>A0AAD7J2D5</accession>
<proteinExistence type="predicted"/>
<keyword evidence="1" id="KW-0378">Hydrolase</keyword>
<dbReference type="Pfam" id="PF03659">
    <property type="entry name" value="Glyco_hydro_71"/>
    <property type="match status" value="1"/>
</dbReference>
<dbReference type="Proteomes" id="UP001215280">
    <property type="component" value="Unassembled WGS sequence"/>
</dbReference>
<dbReference type="InterPro" id="IPR005197">
    <property type="entry name" value="Glyco_hydro_71"/>
</dbReference>
<reference evidence="1" key="1">
    <citation type="submission" date="2023-03" db="EMBL/GenBank/DDBJ databases">
        <title>Massive genome expansion in bonnet fungi (Mycena s.s.) driven by repeated elements and novel gene families across ecological guilds.</title>
        <authorList>
            <consortium name="Lawrence Berkeley National Laboratory"/>
            <person name="Harder C.B."/>
            <person name="Miyauchi S."/>
            <person name="Viragh M."/>
            <person name="Kuo A."/>
            <person name="Thoen E."/>
            <person name="Andreopoulos B."/>
            <person name="Lu D."/>
            <person name="Skrede I."/>
            <person name="Drula E."/>
            <person name="Henrissat B."/>
            <person name="Morin E."/>
            <person name="Kohler A."/>
            <person name="Barry K."/>
            <person name="LaButti K."/>
            <person name="Morin E."/>
            <person name="Salamov A."/>
            <person name="Lipzen A."/>
            <person name="Mereny Z."/>
            <person name="Hegedus B."/>
            <person name="Baldrian P."/>
            <person name="Stursova M."/>
            <person name="Weitz H."/>
            <person name="Taylor A."/>
            <person name="Grigoriev I.V."/>
            <person name="Nagy L.G."/>
            <person name="Martin F."/>
            <person name="Kauserud H."/>
        </authorList>
    </citation>
    <scope>NUCLEOTIDE SEQUENCE</scope>
    <source>
        <strain evidence="1">CBHHK188m</strain>
    </source>
</reference>